<feature type="compositionally biased region" description="Low complexity" evidence="1">
    <location>
        <begin position="25"/>
        <end position="35"/>
    </location>
</feature>
<feature type="compositionally biased region" description="Low complexity" evidence="1">
    <location>
        <begin position="1"/>
        <end position="17"/>
    </location>
</feature>
<evidence type="ECO:0000313" key="3">
    <source>
        <dbReference type="Proteomes" id="UP001054945"/>
    </source>
</evidence>
<keyword evidence="3" id="KW-1185">Reference proteome</keyword>
<proteinExistence type="predicted"/>
<comment type="caution">
    <text evidence="2">The sequence shown here is derived from an EMBL/GenBank/DDBJ whole genome shotgun (WGS) entry which is preliminary data.</text>
</comment>
<dbReference type="AlphaFoldDB" id="A0AAV4SVK2"/>
<evidence type="ECO:0000313" key="2">
    <source>
        <dbReference type="EMBL" id="GIY38383.1"/>
    </source>
</evidence>
<feature type="region of interest" description="Disordered" evidence="1">
    <location>
        <begin position="1"/>
        <end position="42"/>
    </location>
</feature>
<name>A0AAV4SVK2_CAEEX</name>
<dbReference type="Proteomes" id="UP001054945">
    <property type="component" value="Unassembled WGS sequence"/>
</dbReference>
<evidence type="ECO:0000256" key="1">
    <source>
        <dbReference type="SAM" id="MobiDB-lite"/>
    </source>
</evidence>
<protein>
    <submittedName>
        <fullName evidence="2">Uncharacterized protein</fullName>
    </submittedName>
</protein>
<organism evidence="2 3">
    <name type="scientific">Caerostris extrusa</name>
    <name type="common">Bark spider</name>
    <name type="synonym">Caerostris bankana</name>
    <dbReference type="NCBI Taxonomy" id="172846"/>
    <lineage>
        <taxon>Eukaryota</taxon>
        <taxon>Metazoa</taxon>
        <taxon>Ecdysozoa</taxon>
        <taxon>Arthropoda</taxon>
        <taxon>Chelicerata</taxon>
        <taxon>Arachnida</taxon>
        <taxon>Araneae</taxon>
        <taxon>Araneomorphae</taxon>
        <taxon>Entelegynae</taxon>
        <taxon>Araneoidea</taxon>
        <taxon>Araneidae</taxon>
        <taxon>Caerostris</taxon>
    </lineage>
</organism>
<reference evidence="2 3" key="1">
    <citation type="submission" date="2021-06" db="EMBL/GenBank/DDBJ databases">
        <title>Caerostris extrusa draft genome.</title>
        <authorList>
            <person name="Kono N."/>
            <person name="Arakawa K."/>
        </authorList>
    </citation>
    <scope>NUCLEOTIDE SEQUENCE [LARGE SCALE GENOMIC DNA]</scope>
</reference>
<gene>
    <name evidence="2" type="ORF">CEXT_123051</name>
</gene>
<accession>A0AAV4SVK2</accession>
<sequence>MAARGAASEPPRAALLPPAAPTTPSPASAHPTRTPDTSPSLGKWGTCPLFTLLASSQTGGVAFRISRILWWSCRHHTGASHYT</sequence>
<dbReference type="EMBL" id="BPLR01010295">
    <property type="protein sequence ID" value="GIY38383.1"/>
    <property type="molecule type" value="Genomic_DNA"/>
</dbReference>